<dbReference type="AlphaFoldDB" id="A0A4Z1HQR9"/>
<gene>
    <name evidence="1" type="ORF">BOTNAR_0422g00030</name>
</gene>
<organism evidence="1 2">
    <name type="scientific">Botryotinia narcissicola</name>
    <dbReference type="NCBI Taxonomy" id="278944"/>
    <lineage>
        <taxon>Eukaryota</taxon>
        <taxon>Fungi</taxon>
        <taxon>Dikarya</taxon>
        <taxon>Ascomycota</taxon>
        <taxon>Pezizomycotina</taxon>
        <taxon>Leotiomycetes</taxon>
        <taxon>Helotiales</taxon>
        <taxon>Sclerotiniaceae</taxon>
        <taxon>Botryotinia</taxon>
    </lineage>
</organism>
<evidence type="ECO:0000313" key="2">
    <source>
        <dbReference type="Proteomes" id="UP000297452"/>
    </source>
</evidence>
<proteinExistence type="predicted"/>
<protein>
    <submittedName>
        <fullName evidence="1">Uncharacterized protein</fullName>
    </submittedName>
</protein>
<evidence type="ECO:0000313" key="1">
    <source>
        <dbReference type="EMBL" id="TGO49672.1"/>
    </source>
</evidence>
<name>A0A4Z1HQR9_9HELO</name>
<comment type="caution">
    <text evidence="1">The sequence shown here is derived from an EMBL/GenBank/DDBJ whole genome shotgun (WGS) entry which is preliminary data.</text>
</comment>
<keyword evidence="2" id="KW-1185">Reference proteome</keyword>
<accession>A0A4Z1HQR9</accession>
<dbReference type="EMBL" id="PQXJ01000422">
    <property type="protein sequence ID" value="TGO49672.1"/>
    <property type="molecule type" value="Genomic_DNA"/>
</dbReference>
<reference evidence="1 2" key="1">
    <citation type="submission" date="2017-12" db="EMBL/GenBank/DDBJ databases">
        <title>Comparative genomics of Botrytis spp.</title>
        <authorList>
            <person name="Valero-Jimenez C.A."/>
            <person name="Tapia P."/>
            <person name="Veloso J."/>
            <person name="Silva-Moreno E."/>
            <person name="Staats M."/>
            <person name="Valdes J.H."/>
            <person name="Van Kan J.A.L."/>
        </authorList>
    </citation>
    <scope>NUCLEOTIDE SEQUENCE [LARGE SCALE GENOMIC DNA]</scope>
    <source>
        <strain evidence="1 2">MUCL2120</strain>
    </source>
</reference>
<dbReference type="Proteomes" id="UP000297452">
    <property type="component" value="Unassembled WGS sequence"/>
</dbReference>
<dbReference type="OrthoDB" id="3533424at2759"/>
<sequence length="136" mass="16501">MSMPPPPKYTRNNKFLKENWLNYLRMSFVNYRGQQEEEYNTSAKIMAIYKKFPRRSSDPDPDRVFIINRARAYYASNLKHWREGYTDFPITNKFNLLQEIYKVCGISYSIADLGSYYLRYKEPEYEDPILEEWSLY</sequence>